<keyword evidence="8" id="KW-1185">Reference proteome</keyword>
<dbReference type="PANTHER" id="PTHR43335:SF4">
    <property type="entry name" value="ABC TRANSPORTER, ATP-BINDING PROTEIN"/>
    <property type="match status" value="1"/>
</dbReference>
<keyword evidence="3" id="KW-0547">Nucleotide-binding</keyword>
<comment type="caution">
    <text evidence="7">The sequence shown here is derived from an EMBL/GenBank/DDBJ whole genome shotgun (WGS) entry which is preliminary data.</text>
</comment>
<dbReference type="SMART" id="SM00382">
    <property type="entry name" value="AAA"/>
    <property type="match status" value="1"/>
</dbReference>
<dbReference type="SUPFAM" id="SSF52540">
    <property type="entry name" value="P-loop containing nucleoside triphosphate hydrolases"/>
    <property type="match status" value="1"/>
</dbReference>
<dbReference type="Proteomes" id="UP000612585">
    <property type="component" value="Unassembled WGS sequence"/>
</dbReference>
<feature type="domain" description="ABC transporter" evidence="6">
    <location>
        <begin position="29"/>
        <end position="254"/>
    </location>
</feature>
<keyword evidence="2" id="KW-0813">Transport</keyword>
<proteinExistence type="inferred from homology"/>
<organism evidence="7 8">
    <name type="scientific">Virgisporangium aurantiacum</name>
    <dbReference type="NCBI Taxonomy" id="175570"/>
    <lineage>
        <taxon>Bacteria</taxon>
        <taxon>Bacillati</taxon>
        <taxon>Actinomycetota</taxon>
        <taxon>Actinomycetes</taxon>
        <taxon>Micromonosporales</taxon>
        <taxon>Micromonosporaceae</taxon>
        <taxon>Virgisporangium</taxon>
    </lineage>
</organism>
<evidence type="ECO:0000256" key="3">
    <source>
        <dbReference type="ARBA" id="ARBA00022741"/>
    </source>
</evidence>
<keyword evidence="4" id="KW-0067">ATP-binding</keyword>
<comment type="similarity">
    <text evidence="1">Belongs to the ABC transporter superfamily.</text>
</comment>
<feature type="region of interest" description="Disordered" evidence="5">
    <location>
        <begin position="1"/>
        <end position="26"/>
    </location>
</feature>
<dbReference type="InterPro" id="IPR017871">
    <property type="entry name" value="ABC_transporter-like_CS"/>
</dbReference>
<dbReference type="InterPro" id="IPR027417">
    <property type="entry name" value="P-loop_NTPase"/>
</dbReference>
<dbReference type="EMBL" id="BOPG01000112">
    <property type="protein sequence ID" value="GIJ64231.1"/>
    <property type="molecule type" value="Genomic_DNA"/>
</dbReference>
<evidence type="ECO:0000256" key="2">
    <source>
        <dbReference type="ARBA" id="ARBA00022448"/>
    </source>
</evidence>
<evidence type="ECO:0000259" key="6">
    <source>
        <dbReference type="PROSITE" id="PS50893"/>
    </source>
</evidence>
<evidence type="ECO:0000313" key="7">
    <source>
        <dbReference type="EMBL" id="GIJ64231.1"/>
    </source>
</evidence>
<dbReference type="PANTHER" id="PTHR43335">
    <property type="entry name" value="ABC TRANSPORTER, ATP-BINDING PROTEIN"/>
    <property type="match status" value="1"/>
</dbReference>
<name>A0A8J3ZI38_9ACTN</name>
<sequence length="257" mass="26804">MTPPRDDSTPSAAESSVGVRYDDEPGTGISVRGLTKRFGSVTAVRDLTFDVPAGQVTGFLGPNGAGKSTTLRMILGLVRPTSGEALVGGRRFADLPQPRRAVGAVLEATGFHPGRRGRDHLRVAARAAGLPAGRVDEVLDRVGLADAAGRRVRGYSLGMRQRLGLAAALLGDPAALILDEPANGLDPAGMAWLRGLIRGLAAEGRTVLFSSHVLSEVAQTVDHLVIVHEGALRYAGPLADLDGPLEKAFLDLVGGDR</sequence>
<dbReference type="GO" id="GO:0005524">
    <property type="term" value="F:ATP binding"/>
    <property type="evidence" value="ECO:0007669"/>
    <property type="project" value="UniProtKB-KW"/>
</dbReference>
<reference evidence="7" key="1">
    <citation type="submission" date="2021-01" db="EMBL/GenBank/DDBJ databases">
        <title>Whole genome shotgun sequence of Virgisporangium aurantiacum NBRC 16421.</title>
        <authorList>
            <person name="Komaki H."/>
            <person name="Tamura T."/>
        </authorList>
    </citation>
    <scope>NUCLEOTIDE SEQUENCE</scope>
    <source>
        <strain evidence="7">NBRC 16421</strain>
    </source>
</reference>
<dbReference type="Gene3D" id="3.40.50.300">
    <property type="entry name" value="P-loop containing nucleotide triphosphate hydrolases"/>
    <property type="match status" value="1"/>
</dbReference>
<evidence type="ECO:0000313" key="8">
    <source>
        <dbReference type="Proteomes" id="UP000612585"/>
    </source>
</evidence>
<dbReference type="CDD" id="cd03268">
    <property type="entry name" value="ABC_BcrA_bacitracin_resist"/>
    <property type="match status" value="1"/>
</dbReference>
<dbReference type="PROSITE" id="PS00211">
    <property type="entry name" value="ABC_TRANSPORTER_1"/>
    <property type="match status" value="1"/>
</dbReference>
<dbReference type="Pfam" id="PF00005">
    <property type="entry name" value="ABC_tran"/>
    <property type="match status" value="1"/>
</dbReference>
<accession>A0A8J3ZI38</accession>
<protein>
    <recommendedName>
        <fullName evidence="6">ABC transporter domain-containing protein</fullName>
    </recommendedName>
</protein>
<dbReference type="AlphaFoldDB" id="A0A8J3ZI38"/>
<evidence type="ECO:0000256" key="1">
    <source>
        <dbReference type="ARBA" id="ARBA00005417"/>
    </source>
</evidence>
<evidence type="ECO:0000256" key="4">
    <source>
        <dbReference type="ARBA" id="ARBA00022840"/>
    </source>
</evidence>
<gene>
    <name evidence="7" type="ORF">Vau01_117470</name>
</gene>
<evidence type="ECO:0000256" key="5">
    <source>
        <dbReference type="SAM" id="MobiDB-lite"/>
    </source>
</evidence>
<dbReference type="PROSITE" id="PS50893">
    <property type="entry name" value="ABC_TRANSPORTER_2"/>
    <property type="match status" value="1"/>
</dbReference>
<dbReference type="InterPro" id="IPR003593">
    <property type="entry name" value="AAA+_ATPase"/>
</dbReference>
<dbReference type="GO" id="GO:0016887">
    <property type="term" value="F:ATP hydrolysis activity"/>
    <property type="evidence" value="ECO:0007669"/>
    <property type="project" value="InterPro"/>
</dbReference>
<dbReference type="InterPro" id="IPR003439">
    <property type="entry name" value="ABC_transporter-like_ATP-bd"/>
</dbReference>